<comment type="caution">
    <text evidence="6">The sequence shown here is derived from an EMBL/GenBank/DDBJ whole genome shotgun (WGS) entry which is preliminary data.</text>
</comment>
<proteinExistence type="inferred from homology"/>
<feature type="compositionally biased region" description="Acidic residues" evidence="4">
    <location>
        <begin position="1620"/>
        <end position="1632"/>
    </location>
</feature>
<evidence type="ECO:0000256" key="2">
    <source>
        <dbReference type="PROSITE-ProRule" id="PRU00723"/>
    </source>
</evidence>
<keyword evidence="7" id="KW-1185">Reference proteome</keyword>
<feature type="compositionally biased region" description="Basic residues" evidence="4">
    <location>
        <begin position="1217"/>
        <end position="1236"/>
    </location>
</feature>
<evidence type="ECO:0000256" key="1">
    <source>
        <dbReference type="ARBA" id="ARBA00005627"/>
    </source>
</evidence>
<accession>A0A2R5GLX0</accession>
<reference evidence="6 7" key="1">
    <citation type="submission" date="2017-12" db="EMBL/GenBank/DDBJ databases">
        <title>Sequencing, de novo assembly and annotation of complete genome of a new Thraustochytrid species, strain FCC1311.</title>
        <authorList>
            <person name="Sedici K."/>
            <person name="Godart F."/>
            <person name="Aiese Cigliano R."/>
            <person name="Sanseverino W."/>
            <person name="Barakat M."/>
            <person name="Ortet P."/>
            <person name="Marechal E."/>
            <person name="Cagnac O."/>
            <person name="Amato A."/>
        </authorList>
    </citation>
    <scope>NUCLEOTIDE SEQUENCE [LARGE SCALE GENOMIC DNA]</scope>
</reference>
<dbReference type="SUPFAM" id="SSF48452">
    <property type="entry name" value="TPR-like"/>
    <property type="match status" value="1"/>
</dbReference>
<evidence type="ECO:0000256" key="3">
    <source>
        <dbReference type="SAM" id="Coils"/>
    </source>
</evidence>
<gene>
    <name evidence="6" type="ORF">FCC1311_078502</name>
</gene>
<dbReference type="InterPro" id="IPR000571">
    <property type="entry name" value="Znf_CCCH"/>
</dbReference>
<feature type="compositionally biased region" description="Acidic residues" evidence="4">
    <location>
        <begin position="1581"/>
        <end position="1593"/>
    </location>
</feature>
<organism evidence="6 7">
    <name type="scientific">Hondaea fermentalgiana</name>
    <dbReference type="NCBI Taxonomy" id="2315210"/>
    <lineage>
        <taxon>Eukaryota</taxon>
        <taxon>Sar</taxon>
        <taxon>Stramenopiles</taxon>
        <taxon>Bigyra</taxon>
        <taxon>Labyrinthulomycetes</taxon>
        <taxon>Thraustochytrida</taxon>
        <taxon>Thraustochytriidae</taxon>
        <taxon>Hondaea</taxon>
    </lineage>
</organism>
<feature type="compositionally biased region" description="Basic and acidic residues" evidence="4">
    <location>
        <begin position="1596"/>
        <end position="1605"/>
    </location>
</feature>
<feature type="region of interest" description="Disordered" evidence="4">
    <location>
        <begin position="1834"/>
        <end position="1878"/>
    </location>
</feature>
<dbReference type="EMBL" id="BEYU01000102">
    <property type="protein sequence ID" value="GBG31625.1"/>
    <property type="molecule type" value="Genomic_DNA"/>
</dbReference>
<comment type="similarity">
    <text evidence="1">Belongs to the TCP10 family.</text>
</comment>
<feature type="compositionally biased region" description="Basic residues" evidence="4">
    <location>
        <begin position="1163"/>
        <end position="1175"/>
    </location>
</feature>
<dbReference type="InterPro" id="IPR047002">
    <property type="entry name" value="Tcp10_C_sf"/>
</dbReference>
<feature type="region of interest" description="Disordered" evidence="4">
    <location>
        <begin position="1152"/>
        <end position="1254"/>
    </location>
</feature>
<feature type="compositionally biased region" description="Basic residues" evidence="4">
    <location>
        <begin position="702"/>
        <end position="711"/>
    </location>
</feature>
<dbReference type="PROSITE" id="PS50103">
    <property type="entry name" value="ZF_C3H1"/>
    <property type="match status" value="1"/>
</dbReference>
<feature type="compositionally biased region" description="Low complexity" evidence="4">
    <location>
        <begin position="1549"/>
        <end position="1561"/>
    </location>
</feature>
<feature type="region of interest" description="Disordered" evidence="4">
    <location>
        <begin position="1302"/>
        <end position="1334"/>
    </location>
</feature>
<dbReference type="InterPro" id="IPR026581">
    <property type="entry name" value="TCP10L/CENPJ"/>
</dbReference>
<dbReference type="InParanoid" id="A0A2R5GLX0"/>
<dbReference type="PANTHER" id="PTHR10331:SF6">
    <property type="entry name" value="SPINDLE ASSEMBLY ABNORMAL 4"/>
    <property type="match status" value="1"/>
</dbReference>
<dbReference type="GO" id="GO:0008270">
    <property type="term" value="F:zinc ion binding"/>
    <property type="evidence" value="ECO:0007669"/>
    <property type="project" value="UniProtKB-KW"/>
</dbReference>
<dbReference type="Proteomes" id="UP000241890">
    <property type="component" value="Unassembled WGS sequence"/>
</dbReference>
<feature type="coiled-coil region" evidence="3">
    <location>
        <begin position="1647"/>
        <end position="1738"/>
    </location>
</feature>
<protein>
    <submittedName>
        <fullName evidence="6">Centromere protein J</fullName>
    </submittedName>
</protein>
<feature type="region of interest" description="Disordered" evidence="4">
    <location>
        <begin position="1409"/>
        <end position="1438"/>
    </location>
</feature>
<feature type="region of interest" description="Disordered" evidence="4">
    <location>
        <begin position="699"/>
        <end position="725"/>
    </location>
</feature>
<feature type="domain" description="C3H1-type" evidence="5">
    <location>
        <begin position="1362"/>
        <end position="1389"/>
    </location>
</feature>
<dbReference type="PANTHER" id="PTHR10331">
    <property type="entry name" value="T COMPLEX PROTEIN 10"/>
    <property type="match status" value="1"/>
</dbReference>
<feature type="compositionally biased region" description="Basic and acidic residues" evidence="4">
    <location>
        <begin position="1853"/>
        <end position="1878"/>
    </location>
</feature>
<dbReference type="Pfam" id="PF07202">
    <property type="entry name" value="Tcp10_C"/>
    <property type="match status" value="2"/>
</dbReference>
<feature type="region of interest" description="Disordered" evidence="4">
    <location>
        <begin position="1465"/>
        <end position="1511"/>
    </location>
</feature>
<feature type="zinc finger region" description="C3H1-type" evidence="2">
    <location>
        <begin position="1362"/>
        <end position="1389"/>
    </location>
</feature>
<evidence type="ECO:0000256" key="4">
    <source>
        <dbReference type="SAM" id="MobiDB-lite"/>
    </source>
</evidence>
<feature type="region of interest" description="Disordered" evidence="4">
    <location>
        <begin position="603"/>
        <end position="623"/>
    </location>
</feature>
<dbReference type="InterPro" id="IPR011990">
    <property type="entry name" value="TPR-like_helical_dom_sf"/>
</dbReference>
<dbReference type="OrthoDB" id="10252174at2759"/>
<dbReference type="Gene3D" id="1.25.40.10">
    <property type="entry name" value="Tetratricopeptide repeat domain"/>
    <property type="match status" value="1"/>
</dbReference>
<keyword evidence="2" id="KW-0863">Zinc-finger</keyword>
<evidence type="ECO:0000259" key="5">
    <source>
        <dbReference type="PROSITE" id="PS50103"/>
    </source>
</evidence>
<feature type="compositionally biased region" description="Polar residues" evidence="4">
    <location>
        <begin position="611"/>
        <end position="623"/>
    </location>
</feature>
<dbReference type="InterPro" id="IPR009852">
    <property type="entry name" value="CENPJ_C_dom"/>
</dbReference>
<keyword evidence="3" id="KW-0175">Coiled coil</keyword>
<sequence length="2077" mass="225678">MEATRAVLEEVQAFRAAVEETEYAKAVEIMTRLIARDPKRAPFFASRAKANVLLGRMDEALKDSTQALQRDGKLALAHLCKGCALVGLGRHTGNAAQLKSGGRALQQARTLDKTIASQDLFKRFEAALSDQMARNFVVKGAVHQNDFGLRILDESEGPEAGGTQPAKSKLYDAPPLSSGLDEDTLLWIMCDALLVYVALDPSRRVIFALLGEGDTALSLRRGGVAALAQRLVCSCLRAAAPTQIVVLLRLRIEIAKQTIVDDATLIAEMEEALAPFFNVEALSSCEDLNLGRNWTAAPPWLVTAAHGHSEPHVDALLTRGQDTMARATASAASNGEHTTTIDGGLEDDIEAAFAYSQVIDVETGYGPWNLLAEAWEALQNSDQRERIRLISLQDLQAITQHLRGEIPGRPMDVLQVAREIYINGEAPRAPASYKLFALAHEDTDHGATAENDTFHRALTDTLEVYSRLDYGKIASSTAGHFERPLRRGASASKLDVLIKSDAGRRWQRLAAAFAETKLKMRALQASPAFAAAALSELDEIDVAEPPVQTVDALDERIIPNCALPPSLCVLADMAQGFPVFGASSSSSNAANGKASTFVSEATTKNKAKENGQVQSIPSTSESALSGQEARNVVACAQPSQGPALADELQHEVQCCKDLAQQYTARRDDVFSKGERLFNLQNILTFLEEIDAMHSKTSDLAKRHVQGRRGHSRSHDPPAQTSTKDLSAHSHFASCVNTLCETMSKVEQIPRSLLEVTMDSPMLSMRLQASLEACSKPSAPTKQVTGASVMKDHTDAEPSSGSPLAGGAGVLSAVMSLATSAGRAAREDARAEASALHEASVKEGALLAFCADFLGPLSRVSEEICVAAAVNPYEGLLATPRKGGDEKMPMEREKEGEAGEIVDASVAKQGDPGTTERWDDWRQEITSKLRETLEMHEVQTIAWKQEQFFAGRPGLELGQQEARRIAKTAGVFYPTPRMALDLGLSEREAILDLVLAAAQVLVAVRQVQVAGKEAEANASLSDARMDDEEVTTKVQVIFKDQLVLVNNTVHLDAALSQQVQQNFTCEDDLCHVRELIISAQHRLRALKRDYEASLENLGAVERALRRNVTMRFQFFTAAIAQVLVNRVDDIAHQSAVNAKHRATLLNQVEPASLALGAGGGGGTKTRKSKSKRKTRGGKSVSEQEEGTRGDAVTLAPPDSNSSEAGAVSPATAETSTKHDKKIHNRKKKKNKKKSSKSKKPEAVSQNGVDKAAVNVSQNGVDKAAVDVSQNGVDKAAVDVSQNGVDKAAVDASQNRVDKPTATALDAEVARGSSTPPASSTEEESEHALAPVQKSGVPALSNSEIAHEPIGTSEAAAGAKGNGPPVVDICRLFLQGNCPEGDACLRRHVTPVQLHDEMLAWAQGQTMASERLSGAPAVSQGESKAFGPANSDPGMGDVDEGAADVTVLNDAPASTGRDALLDLLEMAGSDDDGGQHDDYNNNDEEDPWDRDARGGHRGHGGQAKDNAHNDEEELDTTLVGESVMVALDEVNSYDDDDDHHYQNGGNRGSHENGSNRGSSENGSKQGPFPHFARQEEFRANNNDNDDEEEDAEEYAEMSWKRPVREHAPQSQLVRRMFRTLDPDDDVESEEEEEASAANKSVVPTSASANAEFTAKLQEEMDRFKETNERLQVSLKQLEVDRRHLVQERLELDKQKRQLGKESDAQVEQMRAEVRKERALLQRERVALERQKQHIEVLRETARVERKDRGQVDSLQATIARMRLAEKEKAVKHKEAMQSKRERISVLEREAEQMQSALRFAEERRLDLWGQLTQAQEKIESGEAERKQLAQALESIRASSAVSPTSQSFVSPLREPTSDGRRSRDEDYIDHNNGLEDEKTGEPLYAQQARLVEAEPSPHGPSPEAECDPSERVVHIPGQTAGPKVAVGALTHVEHNAKPSRKATSQRRQRVHPDGSRTIKFADGTVKEISPDGEQTVTFSNGDIKKKIPREGLEIYYFAASDTSQTTYADGMVVCEFPNGQVERKHPSGMQEIFYVDGAVKTVNADGSEETLFSDGTKLEISSSGQRRVLRPVEAVPSEE</sequence>
<name>A0A2R5GLX0_9STRA</name>
<evidence type="ECO:0000313" key="6">
    <source>
        <dbReference type="EMBL" id="GBG31625.1"/>
    </source>
</evidence>
<feature type="compositionally biased region" description="Polar residues" evidence="4">
    <location>
        <begin position="1834"/>
        <end position="1847"/>
    </location>
</feature>
<evidence type="ECO:0000313" key="7">
    <source>
        <dbReference type="Proteomes" id="UP000241890"/>
    </source>
</evidence>
<keyword evidence="2" id="KW-0862">Zinc</keyword>
<feature type="region of interest" description="Disordered" evidence="4">
    <location>
        <begin position="1526"/>
        <end position="1643"/>
    </location>
</feature>
<dbReference type="Gene3D" id="2.60.450.20">
    <property type="match status" value="1"/>
</dbReference>
<keyword evidence="2" id="KW-0479">Metal-binding</keyword>